<comment type="caution">
    <text evidence="4">The sequence shown here is derived from an EMBL/GenBank/DDBJ whole genome shotgun (WGS) entry which is preliminary data.</text>
</comment>
<dbReference type="InterPro" id="IPR012338">
    <property type="entry name" value="Beta-lactam/transpept-like"/>
</dbReference>
<name>A0A8H5G656_9AGAR</name>
<comment type="similarity">
    <text evidence="1">Belongs to the class-A beta-lactamase family.</text>
</comment>
<evidence type="ECO:0000313" key="5">
    <source>
        <dbReference type="Proteomes" id="UP000559256"/>
    </source>
</evidence>
<accession>A0A8H5G656</accession>
<dbReference type="AlphaFoldDB" id="A0A8H5G656"/>
<reference evidence="4 5" key="1">
    <citation type="journal article" date="2020" name="ISME J.">
        <title>Uncovering the hidden diversity of litter-decomposition mechanisms in mushroom-forming fungi.</title>
        <authorList>
            <person name="Floudas D."/>
            <person name="Bentzer J."/>
            <person name="Ahren D."/>
            <person name="Johansson T."/>
            <person name="Persson P."/>
            <person name="Tunlid A."/>
        </authorList>
    </citation>
    <scope>NUCLEOTIDE SEQUENCE [LARGE SCALE GENOMIC DNA]</scope>
    <source>
        <strain evidence="4 5">CBS 291.85</strain>
    </source>
</reference>
<dbReference type="Pfam" id="PF00144">
    <property type="entry name" value="Beta-lactamase"/>
    <property type="match status" value="1"/>
</dbReference>
<feature type="domain" description="Beta-lactamase-related" evidence="3">
    <location>
        <begin position="26"/>
        <end position="385"/>
    </location>
</feature>
<keyword evidence="5" id="KW-1185">Reference proteome</keyword>
<dbReference type="PANTHER" id="PTHR43283:SF17">
    <property type="entry name" value="(LOVD), PUTATIVE (AFU_ORTHOLOGUE AFUA_5G00920)-RELATED"/>
    <property type="match status" value="1"/>
</dbReference>
<dbReference type="GO" id="GO:0016787">
    <property type="term" value="F:hydrolase activity"/>
    <property type="evidence" value="ECO:0007669"/>
    <property type="project" value="UniProtKB-KW"/>
</dbReference>
<dbReference type="SUPFAM" id="SSF56601">
    <property type="entry name" value="beta-lactamase/transpeptidase-like"/>
    <property type="match status" value="1"/>
</dbReference>
<organism evidence="4 5">
    <name type="scientific">Tetrapyrgos nigripes</name>
    <dbReference type="NCBI Taxonomy" id="182062"/>
    <lineage>
        <taxon>Eukaryota</taxon>
        <taxon>Fungi</taxon>
        <taxon>Dikarya</taxon>
        <taxon>Basidiomycota</taxon>
        <taxon>Agaricomycotina</taxon>
        <taxon>Agaricomycetes</taxon>
        <taxon>Agaricomycetidae</taxon>
        <taxon>Agaricales</taxon>
        <taxon>Marasmiineae</taxon>
        <taxon>Marasmiaceae</taxon>
        <taxon>Tetrapyrgos</taxon>
    </lineage>
</organism>
<dbReference type="OrthoDB" id="428260at2759"/>
<dbReference type="InterPro" id="IPR050789">
    <property type="entry name" value="Diverse_Enzym_Activities"/>
</dbReference>
<dbReference type="EMBL" id="JAACJM010000047">
    <property type="protein sequence ID" value="KAF5359057.1"/>
    <property type="molecule type" value="Genomic_DNA"/>
</dbReference>
<keyword evidence="2" id="KW-0378">Hydrolase</keyword>
<dbReference type="Gene3D" id="3.40.710.10">
    <property type="entry name" value="DD-peptidase/beta-lactamase superfamily"/>
    <property type="match status" value="1"/>
</dbReference>
<evidence type="ECO:0000256" key="2">
    <source>
        <dbReference type="ARBA" id="ARBA00022801"/>
    </source>
</evidence>
<dbReference type="Proteomes" id="UP000559256">
    <property type="component" value="Unassembled WGS sequence"/>
</dbReference>
<dbReference type="PANTHER" id="PTHR43283">
    <property type="entry name" value="BETA-LACTAMASE-RELATED"/>
    <property type="match status" value="1"/>
</dbReference>
<proteinExistence type="inferred from homology"/>
<protein>
    <recommendedName>
        <fullName evidence="3">Beta-lactamase-related domain-containing protein</fullName>
    </recommendedName>
</protein>
<gene>
    <name evidence="4" type="ORF">D9758_004914</name>
</gene>
<evidence type="ECO:0000256" key="1">
    <source>
        <dbReference type="ARBA" id="ARBA00009009"/>
    </source>
</evidence>
<sequence>MESFRTEIATATGEMGREKQTVAPAVLIAGSDSGIFVEEAHGHKLLGQDSLPIDLNSAFWVASCTKLMTIVAAMQLVERGLVNLDEDITRVLHEWKDAAVLAGFDDSGKPILKPAKNKMTLSHLLTHSAGMVNDFLSPELQKYRKSQGLPPVAPRTGQTLAESTLVPLLFEPGEGWAYSCSIDWVGVMVERLSEQRLEDYMSKNIWGPLGMTSVTFRLNDRADVRSNLLELLTRDEHGHLKVSTNFFIKPYTLTYDSGGGGIYITPSDYTKLLASLLRNDEIVLKKEAADSLFTPQLPDPKWLKATIKTTPYPVSYTMLHALPKETDWNWGFGGLVNLEDIPGKRKKGTLCWGGIPNLFWWVDRTSNIYGMYATQIVPFGDAPTTDEFAHFEEAVYKDFVQG</sequence>
<evidence type="ECO:0000313" key="4">
    <source>
        <dbReference type="EMBL" id="KAF5359057.1"/>
    </source>
</evidence>
<dbReference type="InterPro" id="IPR001466">
    <property type="entry name" value="Beta-lactam-related"/>
</dbReference>
<evidence type="ECO:0000259" key="3">
    <source>
        <dbReference type="Pfam" id="PF00144"/>
    </source>
</evidence>